<name>A0ACA9YC54_9ASCO</name>
<organism evidence="1 2">
    <name type="scientific">[Candida] jaroonii</name>
    <dbReference type="NCBI Taxonomy" id="467808"/>
    <lineage>
        <taxon>Eukaryota</taxon>
        <taxon>Fungi</taxon>
        <taxon>Dikarya</taxon>
        <taxon>Ascomycota</taxon>
        <taxon>Saccharomycotina</taxon>
        <taxon>Pichiomycetes</taxon>
        <taxon>Debaryomycetaceae</taxon>
        <taxon>Yamadazyma</taxon>
    </lineage>
</organism>
<comment type="caution">
    <text evidence="1">The sequence shown here is derived from an EMBL/GenBank/DDBJ whole genome shotgun (WGS) entry which is preliminary data.</text>
</comment>
<proteinExistence type="predicted"/>
<protein>
    <submittedName>
        <fullName evidence="1">Cell wall protein Pga48p</fullName>
    </submittedName>
</protein>
<evidence type="ECO:0000313" key="1">
    <source>
        <dbReference type="EMBL" id="CAH6722329.1"/>
    </source>
</evidence>
<reference evidence="1" key="1">
    <citation type="submission" date="2022-06" db="EMBL/GenBank/DDBJ databases">
        <authorList>
            <person name="Legras J.-L."/>
            <person name="Devillers H."/>
            <person name="Grondin C."/>
        </authorList>
    </citation>
    <scope>NUCLEOTIDE SEQUENCE</scope>
    <source>
        <strain evidence="1">CLIB 1444</strain>
    </source>
</reference>
<accession>A0ACA9YC54</accession>
<sequence>MQFKQLLTATALASIASAANVTVTTDVVVTDFTTYCPEPTSFVVNNKTITVTEATTITITGECTIPTTYTSAAPSTVAPEVETANAGNKVAVGAVAGLAAVAALF</sequence>
<gene>
    <name evidence="1" type="ORF">CLIB1444_09S01156</name>
</gene>
<dbReference type="EMBL" id="CALSDN010000009">
    <property type="protein sequence ID" value="CAH6722329.1"/>
    <property type="molecule type" value="Genomic_DNA"/>
</dbReference>
<evidence type="ECO:0000313" key="2">
    <source>
        <dbReference type="Proteomes" id="UP001152531"/>
    </source>
</evidence>
<dbReference type="Proteomes" id="UP001152531">
    <property type="component" value="Unassembled WGS sequence"/>
</dbReference>
<keyword evidence="2" id="KW-1185">Reference proteome</keyword>